<name>A0A3M8R0Z0_9PROT</name>
<dbReference type="RefSeq" id="WP_123103732.1">
    <property type="nucleotide sequence ID" value="NZ_CP127527.1"/>
</dbReference>
<gene>
    <name evidence="4" type="ORF">EC580_07550</name>
</gene>
<evidence type="ECO:0008006" key="5">
    <source>
        <dbReference type="Google" id="ProtNLM"/>
    </source>
</evidence>
<organism evidence="4">
    <name type="scientific">Acidithiobacillus sulfuriphilus</name>
    <dbReference type="NCBI Taxonomy" id="1867749"/>
    <lineage>
        <taxon>Bacteria</taxon>
        <taxon>Pseudomonadati</taxon>
        <taxon>Pseudomonadota</taxon>
        <taxon>Acidithiobacillia</taxon>
        <taxon>Acidithiobacillales</taxon>
        <taxon>Acidithiobacillaceae</taxon>
        <taxon>Acidithiobacillus</taxon>
    </lineage>
</organism>
<keyword evidence="3" id="KW-0949">S-adenosyl-L-methionine</keyword>
<keyword evidence="2" id="KW-0808">Transferase</keyword>
<evidence type="ECO:0000256" key="1">
    <source>
        <dbReference type="ARBA" id="ARBA00022603"/>
    </source>
</evidence>
<dbReference type="OrthoDB" id="9805629at2"/>
<dbReference type="InterPro" id="IPR029063">
    <property type="entry name" value="SAM-dependent_MTases_sf"/>
</dbReference>
<dbReference type="GO" id="GO:0043565">
    <property type="term" value="F:sequence-specific DNA binding"/>
    <property type="evidence" value="ECO:0007669"/>
    <property type="project" value="TreeGrafter"/>
</dbReference>
<evidence type="ECO:0000256" key="3">
    <source>
        <dbReference type="ARBA" id="ARBA00022691"/>
    </source>
</evidence>
<dbReference type="EMBL" id="RIZI01000164">
    <property type="protein sequence ID" value="RNF62173.1"/>
    <property type="molecule type" value="Genomic_DNA"/>
</dbReference>
<evidence type="ECO:0000313" key="4">
    <source>
        <dbReference type="EMBL" id="RNF62173.1"/>
    </source>
</evidence>
<sequence length="109" mass="12078">MTPGAPDNTLVYLDPPYYVKGGGLYANHFTHSDHKNLAECVANGLAGSKWIVSYDNVPEIAGMYSRFQKFVYGLSYSAQVRYQGSEIMFFSDSLDVPPIPKTVPMYAAQ</sequence>
<reference evidence="4" key="1">
    <citation type="submission" date="2018-10" db="EMBL/GenBank/DDBJ databases">
        <title>Acidithiobacillus sulfuriphilus sp. nov.: an extremely acidophilic sulfur-oxidizing chemolithotroph isolated from a neutral pH environment.</title>
        <authorList>
            <person name="Falagan C."/>
            <person name="Moya-Beltran A."/>
            <person name="Quatrini R."/>
            <person name="Johnson D.B."/>
        </authorList>
    </citation>
    <scope>NUCLEOTIDE SEQUENCE [LARGE SCALE GENOMIC DNA]</scope>
    <source>
        <strain evidence="4">CJ-2</strain>
    </source>
</reference>
<dbReference type="Gene3D" id="3.40.50.150">
    <property type="entry name" value="Vaccinia Virus protein VP39"/>
    <property type="match status" value="1"/>
</dbReference>
<protein>
    <recommendedName>
        <fullName evidence="5">DNA adenine methylase</fullName>
    </recommendedName>
</protein>
<dbReference type="GO" id="GO:0006298">
    <property type="term" value="P:mismatch repair"/>
    <property type="evidence" value="ECO:0007669"/>
    <property type="project" value="TreeGrafter"/>
</dbReference>
<dbReference type="AlphaFoldDB" id="A0A3M8R0Z0"/>
<dbReference type="InterPro" id="IPR012327">
    <property type="entry name" value="MeTrfase_D12"/>
</dbReference>
<accession>A0A3M8R0Z0</accession>
<dbReference type="SUPFAM" id="SSF53335">
    <property type="entry name" value="S-adenosyl-L-methionine-dependent methyltransferases"/>
    <property type="match status" value="1"/>
</dbReference>
<comment type="caution">
    <text evidence="4">The sequence shown here is derived from an EMBL/GenBank/DDBJ whole genome shotgun (WGS) entry which is preliminary data.</text>
</comment>
<dbReference type="PANTHER" id="PTHR30481:SF2">
    <property type="entry name" value="SITE-SPECIFIC DNA-METHYLTRANSFERASE (ADENINE-SPECIFIC)"/>
    <property type="match status" value="1"/>
</dbReference>
<dbReference type="Pfam" id="PF02086">
    <property type="entry name" value="MethyltransfD12"/>
    <property type="match status" value="1"/>
</dbReference>
<proteinExistence type="predicted"/>
<dbReference type="PANTHER" id="PTHR30481">
    <property type="entry name" value="DNA ADENINE METHYLASE"/>
    <property type="match status" value="1"/>
</dbReference>
<dbReference type="GO" id="GO:0032259">
    <property type="term" value="P:methylation"/>
    <property type="evidence" value="ECO:0007669"/>
    <property type="project" value="UniProtKB-KW"/>
</dbReference>
<dbReference type="GO" id="GO:0009007">
    <property type="term" value="F:site-specific DNA-methyltransferase (adenine-specific) activity"/>
    <property type="evidence" value="ECO:0007669"/>
    <property type="project" value="UniProtKB-EC"/>
</dbReference>
<dbReference type="GO" id="GO:1904047">
    <property type="term" value="F:S-adenosyl-L-methionine binding"/>
    <property type="evidence" value="ECO:0007669"/>
    <property type="project" value="TreeGrafter"/>
</dbReference>
<keyword evidence="1" id="KW-0489">Methyltransferase</keyword>
<evidence type="ECO:0000256" key="2">
    <source>
        <dbReference type="ARBA" id="ARBA00022679"/>
    </source>
</evidence>
<dbReference type="GO" id="GO:0009307">
    <property type="term" value="P:DNA restriction-modification system"/>
    <property type="evidence" value="ECO:0007669"/>
    <property type="project" value="InterPro"/>
</dbReference>